<accession>A0ABW3D707</accession>
<comment type="function">
    <text evidence="5">Responsible for synthesis of pseudouridine from uracil-55 in the psi GC loop of transfer RNAs.</text>
</comment>
<feature type="domain" description="Pseudouridine synthase II N-terminal" evidence="6">
    <location>
        <begin position="25"/>
        <end position="177"/>
    </location>
</feature>
<keyword evidence="4 5" id="KW-0413">Isomerase</keyword>
<feature type="active site" description="Nucleophile" evidence="5">
    <location>
        <position position="40"/>
    </location>
</feature>
<feature type="domain" description="tRNA pseudouridylate synthase B C-terminal" evidence="7">
    <location>
        <begin position="178"/>
        <end position="235"/>
    </location>
</feature>
<protein>
    <recommendedName>
        <fullName evidence="5">tRNA pseudouridine synthase B</fullName>
        <ecNumber evidence="5">5.4.99.25</ecNumber>
    </recommendedName>
    <alternativeName>
        <fullName evidence="5">tRNA pseudouridine(55) synthase</fullName>
        <shortName evidence="5">Psi55 synthase</shortName>
    </alternativeName>
    <alternativeName>
        <fullName evidence="5">tRNA pseudouridylate synthase</fullName>
    </alternativeName>
    <alternativeName>
        <fullName evidence="5">tRNA-uridine isomerase</fullName>
    </alternativeName>
</protein>
<dbReference type="EC" id="5.4.99.25" evidence="5"/>
<evidence type="ECO:0000256" key="3">
    <source>
        <dbReference type="ARBA" id="ARBA00022694"/>
    </source>
</evidence>
<dbReference type="InterPro" id="IPR020103">
    <property type="entry name" value="PsdUridine_synth_cat_dom_sf"/>
</dbReference>
<reference evidence="9" key="1">
    <citation type="journal article" date="2019" name="Int. J. Syst. Evol. Microbiol.">
        <title>The Global Catalogue of Microorganisms (GCM) 10K type strain sequencing project: providing services to taxonomists for standard genome sequencing and annotation.</title>
        <authorList>
            <consortium name="The Broad Institute Genomics Platform"/>
            <consortium name="The Broad Institute Genome Sequencing Center for Infectious Disease"/>
            <person name="Wu L."/>
            <person name="Ma J."/>
        </authorList>
    </citation>
    <scope>NUCLEOTIDE SEQUENCE [LARGE SCALE GENOMIC DNA]</scope>
    <source>
        <strain evidence="9">CCUG 57263</strain>
    </source>
</reference>
<dbReference type="InterPro" id="IPR014780">
    <property type="entry name" value="tRNA_psdUridine_synth_TruB"/>
</dbReference>
<evidence type="ECO:0000259" key="6">
    <source>
        <dbReference type="Pfam" id="PF01509"/>
    </source>
</evidence>
<dbReference type="PANTHER" id="PTHR13767:SF2">
    <property type="entry name" value="PSEUDOURIDYLATE SYNTHASE TRUB1"/>
    <property type="match status" value="1"/>
</dbReference>
<evidence type="ECO:0000256" key="2">
    <source>
        <dbReference type="ARBA" id="ARBA00005642"/>
    </source>
</evidence>
<dbReference type="Pfam" id="PF01509">
    <property type="entry name" value="TruB_N"/>
    <property type="match status" value="1"/>
</dbReference>
<comment type="similarity">
    <text evidence="2 5">Belongs to the pseudouridine synthase TruB family. Type 1 subfamily.</text>
</comment>
<dbReference type="InterPro" id="IPR032819">
    <property type="entry name" value="TruB_C"/>
</dbReference>
<dbReference type="PANTHER" id="PTHR13767">
    <property type="entry name" value="TRNA-PSEUDOURIDINE SYNTHASE"/>
    <property type="match status" value="1"/>
</dbReference>
<comment type="catalytic activity">
    <reaction evidence="1 5">
        <text>uridine(55) in tRNA = pseudouridine(55) in tRNA</text>
        <dbReference type="Rhea" id="RHEA:42532"/>
        <dbReference type="Rhea" id="RHEA-COMP:10101"/>
        <dbReference type="Rhea" id="RHEA-COMP:10102"/>
        <dbReference type="ChEBI" id="CHEBI:65314"/>
        <dbReference type="ChEBI" id="CHEBI:65315"/>
        <dbReference type="EC" id="5.4.99.25"/>
    </reaction>
</comment>
<name>A0ABW3D707_9BACL</name>
<comment type="caution">
    <text evidence="8">The sequence shown here is derived from an EMBL/GenBank/DDBJ whole genome shotgun (WGS) entry which is preliminary data.</text>
</comment>
<proteinExistence type="inferred from homology"/>
<keyword evidence="3 5" id="KW-0819">tRNA processing</keyword>
<organism evidence="8 9">
    <name type="scientific">Paenibacillus residui</name>
    <dbReference type="NCBI Taxonomy" id="629724"/>
    <lineage>
        <taxon>Bacteria</taxon>
        <taxon>Bacillati</taxon>
        <taxon>Bacillota</taxon>
        <taxon>Bacilli</taxon>
        <taxon>Bacillales</taxon>
        <taxon>Paenibacillaceae</taxon>
        <taxon>Paenibacillus</taxon>
    </lineage>
</organism>
<dbReference type="Pfam" id="PF16198">
    <property type="entry name" value="TruB_C_2"/>
    <property type="match status" value="1"/>
</dbReference>
<sequence>MTLEGVLPVLKPADYTSHDVVVKVRRITGVKRIGHTGTLDPKVTGVLPLCIGRATRVVEYIQDMPKEYEATLTLGLATDTEDLSGRIVEEVETVQVSEDQIRAAVQSFIGTIEQIPPMYSAVKVEGRRLYELARMGQEVERKKRQVTIYGIDLLEMKLDRPHPEIKFRVRCSKGTYIRTLCTDMGRQLGYPAVMSDLVRSSTGAITLDRCLSIPEIEELMKEGRLSERLIPTDQAIPHIPKAYVSEAHAVRALQGRMVRPEEPLAEEWNGRVMRVYSAAATHPFLGIFRWDAERALLIPEKIFN</sequence>
<dbReference type="InterPro" id="IPR002501">
    <property type="entry name" value="PsdUridine_synth_N"/>
</dbReference>
<evidence type="ECO:0000256" key="4">
    <source>
        <dbReference type="ARBA" id="ARBA00023235"/>
    </source>
</evidence>
<dbReference type="GO" id="GO:0160148">
    <property type="term" value="F:tRNA pseudouridine(55) synthase activity"/>
    <property type="evidence" value="ECO:0007669"/>
    <property type="project" value="UniProtKB-EC"/>
</dbReference>
<dbReference type="HAMAP" id="MF_01080">
    <property type="entry name" value="TruB_bact"/>
    <property type="match status" value="1"/>
</dbReference>
<dbReference type="CDD" id="cd02573">
    <property type="entry name" value="PseudoU_synth_EcTruB"/>
    <property type="match status" value="1"/>
</dbReference>
<dbReference type="NCBIfam" id="TIGR00431">
    <property type="entry name" value="TruB"/>
    <property type="match status" value="1"/>
</dbReference>
<evidence type="ECO:0000259" key="7">
    <source>
        <dbReference type="Pfam" id="PF16198"/>
    </source>
</evidence>
<evidence type="ECO:0000256" key="1">
    <source>
        <dbReference type="ARBA" id="ARBA00000385"/>
    </source>
</evidence>
<dbReference type="EMBL" id="JBHTIU010000027">
    <property type="protein sequence ID" value="MFD0869143.1"/>
    <property type="molecule type" value="Genomic_DNA"/>
</dbReference>
<keyword evidence="9" id="KW-1185">Reference proteome</keyword>
<evidence type="ECO:0000313" key="9">
    <source>
        <dbReference type="Proteomes" id="UP001597120"/>
    </source>
</evidence>
<evidence type="ECO:0000256" key="5">
    <source>
        <dbReference type="HAMAP-Rule" id="MF_01080"/>
    </source>
</evidence>
<dbReference type="RefSeq" id="WP_379287355.1">
    <property type="nucleotide sequence ID" value="NZ_JBHTIU010000027.1"/>
</dbReference>
<dbReference type="Gene3D" id="3.30.2350.10">
    <property type="entry name" value="Pseudouridine synthase"/>
    <property type="match status" value="1"/>
</dbReference>
<dbReference type="SUPFAM" id="SSF55120">
    <property type="entry name" value="Pseudouridine synthase"/>
    <property type="match status" value="1"/>
</dbReference>
<gene>
    <name evidence="5 8" type="primary">truB</name>
    <name evidence="8" type="ORF">ACFQ03_08265</name>
</gene>
<evidence type="ECO:0000313" key="8">
    <source>
        <dbReference type="EMBL" id="MFD0869143.1"/>
    </source>
</evidence>
<dbReference type="Proteomes" id="UP001597120">
    <property type="component" value="Unassembled WGS sequence"/>
</dbReference>